<dbReference type="PANTHER" id="PTHR33069">
    <property type="entry name" value="CHROMOSOME 7, WHOLE GENOME SHOTGUN SEQUENCE-RELATED"/>
    <property type="match status" value="1"/>
</dbReference>
<name>A0ABY7CBH6_9BASI</name>
<dbReference type="PANTHER" id="PTHR33069:SF3">
    <property type="entry name" value="DYNEIN HEAVY CHAIN TAIL DOMAIN-CONTAINING PROTEIN"/>
    <property type="match status" value="1"/>
</dbReference>
<dbReference type="Proteomes" id="UP001164743">
    <property type="component" value="Chromosome 1A"/>
</dbReference>
<organism evidence="1 2">
    <name type="scientific">Puccinia triticina</name>
    <dbReference type="NCBI Taxonomy" id="208348"/>
    <lineage>
        <taxon>Eukaryota</taxon>
        <taxon>Fungi</taxon>
        <taxon>Dikarya</taxon>
        <taxon>Basidiomycota</taxon>
        <taxon>Pucciniomycotina</taxon>
        <taxon>Pucciniomycetes</taxon>
        <taxon>Pucciniales</taxon>
        <taxon>Pucciniaceae</taxon>
        <taxon>Puccinia</taxon>
    </lineage>
</organism>
<dbReference type="GeneID" id="77806553"/>
<proteinExistence type="predicted"/>
<dbReference type="EMBL" id="CP110421">
    <property type="protein sequence ID" value="WAQ81272.1"/>
    <property type="molecule type" value="Genomic_DNA"/>
</dbReference>
<sequence length="241" mass="27358">MICHLFGTASGYIDGSRDSTGEFFDNGAVHWSFMCRARSVEISLRFAIEHLKGSELTIVEASVDDPVGKIYHLLQDSKMLVNPNVPRRRAGEDRLNHQPIIHLARLAILPLRLSYIFFYKLSVFDTDTHKSLPLFTHMNSLELKALCESAENIYANHSIMLALIKKVDASFGNRPIDIQSITQTAKNIACNSEVPSHSLLRYLVPLVNNLKDRNYYQDWFVTWDALMKTAIHNLVQAAKNL</sequence>
<evidence type="ECO:0000313" key="1">
    <source>
        <dbReference type="EMBL" id="WAQ81272.1"/>
    </source>
</evidence>
<keyword evidence="2" id="KW-1185">Reference proteome</keyword>
<evidence type="ECO:0000313" key="2">
    <source>
        <dbReference type="Proteomes" id="UP001164743"/>
    </source>
</evidence>
<gene>
    <name evidence="1" type="ORF">PtA15_1A612</name>
</gene>
<protein>
    <submittedName>
        <fullName evidence="1">Uncharacterized protein</fullName>
    </submittedName>
</protein>
<dbReference type="RefSeq" id="XP_053016827.1">
    <property type="nucleotide sequence ID" value="XM_053165658.1"/>
</dbReference>
<accession>A0ABY7CBH6</accession>
<reference evidence="1" key="1">
    <citation type="submission" date="2022-10" db="EMBL/GenBank/DDBJ databases">
        <title>Puccinia triticina Genome sequencing and assembly.</title>
        <authorList>
            <person name="Li C."/>
        </authorList>
    </citation>
    <scope>NUCLEOTIDE SEQUENCE</scope>
    <source>
        <strain evidence="1">Pt15</strain>
    </source>
</reference>